<dbReference type="AlphaFoldDB" id="A0A8H3M1R3"/>
<organism evidence="2 3">
    <name type="scientific">Rhizophagus clarus</name>
    <dbReference type="NCBI Taxonomy" id="94130"/>
    <lineage>
        <taxon>Eukaryota</taxon>
        <taxon>Fungi</taxon>
        <taxon>Fungi incertae sedis</taxon>
        <taxon>Mucoromycota</taxon>
        <taxon>Glomeromycotina</taxon>
        <taxon>Glomeromycetes</taxon>
        <taxon>Glomerales</taxon>
        <taxon>Glomeraceae</taxon>
        <taxon>Rhizophagus</taxon>
    </lineage>
</organism>
<dbReference type="Proteomes" id="UP000615446">
    <property type="component" value="Unassembled WGS sequence"/>
</dbReference>
<evidence type="ECO:0000313" key="2">
    <source>
        <dbReference type="EMBL" id="GES99068.1"/>
    </source>
</evidence>
<comment type="caution">
    <text evidence="2">The sequence shown here is derived from an EMBL/GenBank/DDBJ whole genome shotgun (WGS) entry which is preliminary data.</text>
</comment>
<reference evidence="2" key="1">
    <citation type="submission" date="2019-10" db="EMBL/GenBank/DDBJ databases">
        <title>Conservation and host-specific expression of non-tandemly repeated heterogenous ribosome RNA gene in arbuscular mycorrhizal fungi.</title>
        <authorList>
            <person name="Maeda T."/>
            <person name="Kobayashi Y."/>
            <person name="Nakagawa T."/>
            <person name="Ezawa T."/>
            <person name="Yamaguchi K."/>
            <person name="Bino T."/>
            <person name="Nishimoto Y."/>
            <person name="Shigenobu S."/>
            <person name="Kawaguchi M."/>
        </authorList>
    </citation>
    <scope>NUCLEOTIDE SEQUENCE</scope>
    <source>
        <strain evidence="2">HR1</strain>
    </source>
</reference>
<evidence type="ECO:0000313" key="3">
    <source>
        <dbReference type="Proteomes" id="UP000615446"/>
    </source>
</evidence>
<keyword evidence="1" id="KW-0732">Signal</keyword>
<proteinExistence type="predicted"/>
<feature type="chain" id="PRO_5034536998" description="Secreted protein" evidence="1">
    <location>
        <begin position="20"/>
        <end position="102"/>
    </location>
</feature>
<protein>
    <recommendedName>
        <fullName evidence="4">Secreted protein</fullName>
    </recommendedName>
</protein>
<evidence type="ECO:0000256" key="1">
    <source>
        <dbReference type="SAM" id="SignalP"/>
    </source>
</evidence>
<dbReference type="EMBL" id="BLAL01000278">
    <property type="protein sequence ID" value="GES99068.1"/>
    <property type="molecule type" value="Genomic_DNA"/>
</dbReference>
<feature type="signal peptide" evidence="1">
    <location>
        <begin position="1"/>
        <end position="19"/>
    </location>
</feature>
<evidence type="ECO:0008006" key="4">
    <source>
        <dbReference type="Google" id="ProtNLM"/>
    </source>
</evidence>
<accession>A0A8H3M1R3</accession>
<gene>
    <name evidence="2" type="ORF">RCL2_002558700</name>
</gene>
<sequence>MHTTFFVHSFFQIFQIVLARKFSCEYFSLSEIIYLGKSEIGQSWRPADSPGAIKPQRKQTKNKRLLPLVRKLDNDNKVYSKQHRNNNKTIRTTMKIHHHIYP</sequence>
<name>A0A8H3M1R3_9GLOM</name>